<dbReference type="InterPro" id="IPR029058">
    <property type="entry name" value="AB_hydrolase_fold"/>
</dbReference>
<feature type="domain" description="AB hydrolase-1" evidence="1">
    <location>
        <begin position="55"/>
        <end position="220"/>
    </location>
</feature>
<dbReference type="RefSeq" id="WP_163083939.1">
    <property type="nucleotide sequence ID" value="NZ_JAAAWN010000004.1"/>
</dbReference>
<gene>
    <name evidence="2" type="ORF">GTH32_03910</name>
</gene>
<dbReference type="Pfam" id="PF00561">
    <property type="entry name" value="Abhydrolase_1"/>
    <property type="match status" value="1"/>
</dbReference>
<dbReference type="AlphaFoldDB" id="A0A7X5LJ85"/>
<organism evidence="2 3">
    <name type="scientific">Alteromonas profundi</name>
    <dbReference type="NCBI Taxonomy" id="2696062"/>
    <lineage>
        <taxon>Bacteria</taxon>
        <taxon>Pseudomonadati</taxon>
        <taxon>Pseudomonadota</taxon>
        <taxon>Gammaproteobacteria</taxon>
        <taxon>Alteromonadales</taxon>
        <taxon>Alteromonadaceae</taxon>
        <taxon>Alteromonas/Salinimonas group</taxon>
        <taxon>Alteromonas</taxon>
    </lineage>
</organism>
<accession>A0A7X5LJ85</accession>
<keyword evidence="2" id="KW-0378">Hydrolase</keyword>
<dbReference type="InterPro" id="IPR050266">
    <property type="entry name" value="AB_hydrolase_sf"/>
</dbReference>
<dbReference type="Gene3D" id="3.40.50.1820">
    <property type="entry name" value="alpha/beta hydrolase"/>
    <property type="match status" value="1"/>
</dbReference>
<proteinExistence type="predicted"/>
<evidence type="ECO:0000313" key="2">
    <source>
        <dbReference type="EMBL" id="NDV90339.1"/>
    </source>
</evidence>
<name>A0A7X5LJ85_9ALTE</name>
<comment type="caution">
    <text evidence="2">The sequence shown here is derived from an EMBL/GenBank/DDBJ whole genome shotgun (WGS) entry which is preliminary data.</text>
</comment>
<dbReference type="PANTHER" id="PTHR43798">
    <property type="entry name" value="MONOACYLGLYCEROL LIPASE"/>
    <property type="match status" value="1"/>
</dbReference>
<evidence type="ECO:0000313" key="3">
    <source>
        <dbReference type="Proteomes" id="UP000470213"/>
    </source>
</evidence>
<sequence length="234" mass="25548">MSATHPVLFLPGTLCDERVFLPLWRQLSIAQRRYVPLQWASTLDDMMALTGDRVLGDEKVHLVGYSMGGFIAAKWACEHIHNVASITLIGYDASGLSKDELIRRKQLVSALTSGKFNLSDEHYLNRFIHPNYRHEDSVSNTVQAMANDLGKNTLLAHTQATTPRENLLPALAKSKVPISIIAASDDNIAPLAKLRAMATALPSASLNVIEESGHMLPIEQPCKVAAIISKTIGA</sequence>
<dbReference type="GO" id="GO:0016787">
    <property type="term" value="F:hydrolase activity"/>
    <property type="evidence" value="ECO:0007669"/>
    <property type="project" value="UniProtKB-KW"/>
</dbReference>
<dbReference type="EMBL" id="JAAAWN010000004">
    <property type="protein sequence ID" value="NDV90339.1"/>
    <property type="molecule type" value="Genomic_DNA"/>
</dbReference>
<dbReference type="InterPro" id="IPR000073">
    <property type="entry name" value="AB_hydrolase_1"/>
</dbReference>
<evidence type="ECO:0000259" key="1">
    <source>
        <dbReference type="Pfam" id="PF00561"/>
    </source>
</evidence>
<reference evidence="2 3" key="1">
    <citation type="submission" date="2020-01" db="EMBL/GenBank/DDBJ databases">
        <authorList>
            <person name="Chen J."/>
            <person name="Zhu S."/>
            <person name="Yang J."/>
        </authorList>
    </citation>
    <scope>NUCLEOTIDE SEQUENCE [LARGE SCALE GENOMIC DNA]</scope>
    <source>
        <strain evidence="2 3">345S023</strain>
    </source>
</reference>
<dbReference type="Proteomes" id="UP000470213">
    <property type="component" value="Unassembled WGS sequence"/>
</dbReference>
<keyword evidence="3" id="KW-1185">Reference proteome</keyword>
<dbReference type="SUPFAM" id="SSF53474">
    <property type="entry name" value="alpha/beta-Hydrolases"/>
    <property type="match status" value="1"/>
</dbReference>
<protein>
    <submittedName>
        <fullName evidence="2">Alpha/beta fold hydrolase</fullName>
    </submittedName>
</protein>